<name>A0ABP9CP45_9ACTN</name>
<evidence type="ECO:0000256" key="1">
    <source>
        <dbReference type="SAM" id="MobiDB-lite"/>
    </source>
</evidence>
<keyword evidence="4" id="KW-1185">Reference proteome</keyword>
<organism evidence="3 4">
    <name type="scientific">Tomitella cavernea</name>
    <dbReference type="NCBI Taxonomy" id="1387982"/>
    <lineage>
        <taxon>Bacteria</taxon>
        <taxon>Bacillati</taxon>
        <taxon>Actinomycetota</taxon>
        <taxon>Actinomycetes</taxon>
        <taxon>Mycobacteriales</taxon>
        <taxon>Tomitella</taxon>
    </lineage>
</organism>
<proteinExistence type="predicted"/>
<feature type="region of interest" description="Disordered" evidence="1">
    <location>
        <begin position="122"/>
        <end position="151"/>
    </location>
</feature>
<dbReference type="RefSeq" id="WP_200174456.1">
    <property type="nucleotide sequence ID" value="NZ_BAABKQ010000001.1"/>
</dbReference>
<accession>A0ABP9CP45</accession>
<dbReference type="Proteomes" id="UP001500839">
    <property type="component" value="Unassembled WGS sequence"/>
</dbReference>
<comment type="caution">
    <text evidence="3">The sequence shown here is derived from an EMBL/GenBank/DDBJ whole genome shotgun (WGS) entry which is preliminary data.</text>
</comment>
<evidence type="ECO:0000313" key="4">
    <source>
        <dbReference type="Proteomes" id="UP001500839"/>
    </source>
</evidence>
<dbReference type="Pfam" id="PF12728">
    <property type="entry name" value="HTH_17"/>
    <property type="match status" value="1"/>
</dbReference>
<evidence type="ECO:0000313" key="3">
    <source>
        <dbReference type="EMBL" id="GAA4814813.1"/>
    </source>
</evidence>
<dbReference type="InterPro" id="IPR010093">
    <property type="entry name" value="SinI_DNA-bd"/>
</dbReference>
<evidence type="ECO:0000259" key="2">
    <source>
        <dbReference type="Pfam" id="PF12728"/>
    </source>
</evidence>
<sequence>MPASSNHTILPLSAGGDVYVALRAVLAERGDLRLSGTGSGAVLPPAARAVLADAVDALARGDAVTVEPRRTVLTTQEAAGLLGITRPTFVRLLEAGRIPYTTPGRHRRVELADVLDYRRNQRDQRRQALQRMADEATPDPEDVADGFIETR</sequence>
<dbReference type="EMBL" id="BAABKQ010000001">
    <property type="protein sequence ID" value="GAA4814813.1"/>
    <property type="molecule type" value="Genomic_DNA"/>
</dbReference>
<dbReference type="InterPro" id="IPR041657">
    <property type="entry name" value="HTH_17"/>
</dbReference>
<reference evidence="4" key="1">
    <citation type="journal article" date="2019" name="Int. J. Syst. Evol. Microbiol.">
        <title>The Global Catalogue of Microorganisms (GCM) 10K type strain sequencing project: providing services to taxonomists for standard genome sequencing and annotation.</title>
        <authorList>
            <consortium name="The Broad Institute Genomics Platform"/>
            <consortium name="The Broad Institute Genome Sequencing Center for Infectious Disease"/>
            <person name="Wu L."/>
            <person name="Ma J."/>
        </authorList>
    </citation>
    <scope>NUCLEOTIDE SEQUENCE [LARGE SCALE GENOMIC DNA]</scope>
    <source>
        <strain evidence="4">JCM 18542</strain>
    </source>
</reference>
<gene>
    <name evidence="3" type="ORF">GCM10023353_20280</name>
</gene>
<dbReference type="NCBIfam" id="TIGR01764">
    <property type="entry name" value="excise"/>
    <property type="match status" value="1"/>
</dbReference>
<dbReference type="SUPFAM" id="SSF46955">
    <property type="entry name" value="Putative DNA-binding domain"/>
    <property type="match status" value="1"/>
</dbReference>
<dbReference type="InterPro" id="IPR009061">
    <property type="entry name" value="DNA-bd_dom_put_sf"/>
</dbReference>
<feature type="domain" description="Helix-turn-helix" evidence="2">
    <location>
        <begin position="72"/>
        <end position="122"/>
    </location>
</feature>
<protein>
    <recommendedName>
        <fullName evidence="2">Helix-turn-helix domain-containing protein</fullName>
    </recommendedName>
</protein>